<reference evidence="7 8" key="1">
    <citation type="journal article" date="2024" name="J Genomics">
        <title>Draft genome sequencing and assembly of Favolaschia claudopus CIRM-BRFM 2984 isolated from oak limbs.</title>
        <authorList>
            <person name="Navarro D."/>
            <person name="Drula E."/>
            <person name="Chaduli D."/>
            <person name="Cazenave R."/>
            <person name="Ahrendt S."/>
            <person name="Wang J."/>
            <person name="Lipzen A."/>
            <person name="Daum C."/>
            <person name="Barry K."/>
            <person name="Grigoriev I.V."/>
            <person name="Favel A."/>
            <person name="Rosso M.N."/>
            <person name="Martin F."/>
        </authorList>
    </citation>
    <scope>NUCLEOTIDE SEQUENCE [LARGE SCALE GENOMIC DNA]</scope>
    <source>
        <strain evidence="7 8">CIRM-BRFM 2984</strain>
    </source>
</reference>
<dbReference type="Proteomes" id="UP001362999">
    <property type="component" value="Unassembled WGS sequence"/>
</dbReference>
<dbReference type="PANTHER" id="PTHR11552">
    <property type="entry name" value="GLUCOSE-METHANOL-CHOLINE GMC OXIDOREDUCTASE"/>
    <property type="match status" value="1"/>
</dbReference>
<dbReference type="PIRSF" id="PIRSF000137">
    <property type="entry name" value="Alcohol_oxidase"/>
    <property type="match status" value="1"/>
</dbReference>
<dbReference type="Pfam" id="PF00732">
    <property type="entry name" value="GMC_oxred_N"/>
    <property type="match status" value="1"/>
</dbReference>
<dbReference type="Gene3D" id="3.30.560.10">
    <property type="entry name" value="Glucose Oxidase, domain 3"/>
    <property type="match status" value="1"/>
</dbReference>
<dbReference type="GO" id="GO:0016614">
    <property type="term" value="F:oxidoreductase activity, acting on CH-OH group of donors"/>
    <property type="evidence" value="ECO:0007669"/>
    <property type="project" value="InterPro"/>
</dbReference>
<comment type="caution">
    <text evidence="7">The sequence shown here is derived from an EMBL/GenBank/DDBJ whole genome shotgun (WGS) entry which is preliminary data.</text>
</comment>
<evidence type="ECO:0000259" key="6">
    <source>
        <dbReference type="PROSITE" id="PS00624"/>
    </source>
</evidence>
<comment type="similarity">
    <text evidence="2 4">Belongs to the GMC oxidoreductase family.</text>
</comment>
<accession>A0AAW0C2Q6</accession>
<evidence type="ECO:0000313" key="8">
    <source>
        <dbReference type="Proteomes" id="UP001362999"/>
    </source>
</evidence>
<dbReference type="SUPFAM" id="SSF54373">
    <property type="entry name" value="FAD-linked reductases, C-terminal domain"/>
    <property type="match status" value="1"/>
</dbReference>
<feature type="domain" description="Glucose-methanol-choline oxidoreductase N-terminal" evidence="6">
    <location>
        <begin position="326"/>
        <end position="340"/>
    </location>
</feature>
<dbReference type="PANTHER" id="PTHR11552:SF78">
    <property type="entry name" value="GLUCOSE-METHANOL-CHOLINE OXIDOREDUCTASE N-TERMINAL DOMAIN-CONTAINING PROTEIN"/>
    <property type="match status" value="1"/>
</dbReference>
<evidence type="ECO:0000313" key="7">
    <source>
        <dbReference type="EMBL" id="KAK7033325.1"/>
    </source>
</evidence>
<dbReference type="GO" id="GO:0050660">
    <property type="term" value="F:flavin adenine dinucleotide binding"/>
    <property type="evidence" value="ECO:0007669"/>
    <property type="project" value="InterPro"/>
</dbReference>
<evidence type="ECO:0000259" key="5">
    <source>
        <dbReference type="PROSITE" id="PS00623"/>
    </source>
</evidence>
<feature type="domain" description="Glucose-methanol-choline oxidoreductase N-terminal" evidence="5">
    <location>
        <begin position="129"/>
        <end position="152"/>
    </location>
</feature>
<comment type="cofactor">
    <cofactor evidence="1 3">
        <name>FAD</name>
        <dbReference type="ChEBI" id="CHEBI:57692"/>
    </cofactor>
</comment>
<keyword evidence="3 4" id="KW-0274">FAD</keyword>
<sequence length="655" mass="71479">MSRDYGFPAEDGMRPWVPDTADGSIHPHCTQAFLQRCLLLSMSQLIATYDIVFAGGGTTACVVAGRLAAADPSLKILIIEAGKHTKDIPSYTQPARYLRNLSSGGEMFTFHLAKPSKALDGRPCVIPSGKGVGGGSCVNFLMYTRASPSDYDDWENLSNPGWGSKDLIPLANKAETYEPSAKNHGTCGPIKVTNTMQTEIAKHFLAVGAARDKERSSIDDTNDFSATSVNVYSVRVHFIASCRFFTRCSRYVAIDTGRRSDAAQYYIYNQAHNKNLEILVHSRVKRVIFEGDRAVGVEYISHAPETADKNAIVAVRASRLVVVCGGAFGSPAILERSGIGASKVLQAHDIPQVVDLPGVGENYNDHNVAFLPYRTTDAENTMDDIWHGSDEVVKAFEDRWLSDTQDKGNMAHNGIEAGIKLRPTATDLKVLGPTFTNRWNEFFANRRDKPVVCVVPVSGYAGANALAKGRFYMIGYYSDYPASTGRTHIQSTDPYAPLDVEPGFLDKTEDLAVLRWAYKWSREMSRRMESYRGEFALEHPQFDEGNAAACGLAEGPVGIDAPDIVYSKADDEAIDKFHRATVATTWHSLGTCAMKPRDQGGVVDARLNVYGVKNLKVADMSIAPTNVGSNTYNSALVIGEKAVVIIAEELGIEGM</sequence>
<dbReference type="SUPFAM" id="SSF51905">
    <property type="entry name" value="FAD/NAD(P)-binding domain"/>
    <property type="match status" value="1"/>
</dbReference>
<dbReference type="Pfam" id="PF05199">
    <property type="entry name" value="GMC_oxred_C"/>
    <property type="match status" value="1"/>
</dbReference>
<gene>
    <name evidence="7" type="ORF">R3P38DRAFT_2922014</name>
</gene>
<evidence type="ECO:0000256" key="1">
    <source>
        <dbReference type="ARBA" id="ARBA00001974"/>
    </source>
</evidence>
<dbReference type="Gene3D" id="3.50.50.60">
    <property type="entry name" value="FAD/NAD(P)-binding domain"/>
    <property type="match status" value="1"/>
</dbReference>
<keyword evidence="4" id="KW-0285">Flavoprotein</keyword>
<keyword evidence="8" id="KW-1185">Reference proteome</keyword>
<feature type="binding site" evidence="3">
    <location>
        <begin position="58"/>
        <end position="59"/>
    </location>
    <ligand>
        <name>FAD</name>
        <dbReference type="ChEBI" id="CHEBI:57692"/>
    </ligand>
</feature>
<proteinExistence type="inferred from homology"/>
<protein>
    <submittedName>
        <fullName evidence="7">GMC-OxRdtase-N domain-containing protein</fullName>
    </submittedName>
</protein>
<dbReference type="InterPro" id="IPR036188">
    <property type="entry name" value="FAD/NAD-bd_sf"/>
</dbReference>
<feature type="binding site" evidence="3">
    <location>
        <begin position="586"/>
        <end position="587"/>
    </location>
    <ligand>
        <name>FAD</name>
        <dbReference type="ChEBI" id="CHEBI:57692"/>
    </ligand>
</feature>
<dbReference type="PROSITE" id="PS00624">
    <property type="entry name" value="GMC_OXRED_2"/>
    <property type="match status" value="1"/>
</dbReference>
<dbReference type="AlphaFoldDB" id="A0AAW0C2Q6"/>
<dbReference type="InterPro" id="IPR012132">
    <property type="entry name" value="GMC_OxRdtase"/>
</dbReference>
<evidence type="ECO:0000256" key="3">
    <source>
        <dbReference type="PIRSR" id="PIRSR000137-2"/>
    </source>
</evidence>
<dbReference type="InterPro" id="IPR000172">
    <property type="entry name" value="GMC_OxRdtase_N"/>
</dbReference>
<evidence type="ECO:0000256" key="4">
    <source>
        <dbReference type="RuleBase" id="RU003968"/>
    </source>
</evidence>
<dbReference type="InterPro" id="IPR007867">
    <property type="entry name" value="GMC_OxRtase_C"/>
</dbReference>
<evidence type="ECO:0000256" key="2">
    <source>
        <dbReference type="ARBA" id="ARBA00010790"/>
    </source>
</evidence>
<feature type="binding site" evidence="3">
    <location>
        <position position="284"/>
    </location>
    <ligand>
        <name>FAD</name>
        <dbReference type="ChEBI" id="CHEBI:57692"/>
    </ligand>
</feature>
<organism evidence="7 8">
    <name type="scientific">Favolaschia claudopus</name>
    <dbReference type="NCBI Taxonomy" id="2862362"/>
    <lineage>
        <taxon>Eukaryota</taxon>
        <taxon>Fungi</taxon>
        <taxon>Dikarya</taxon>
        <taxon>Basidiomycota</taxon>
        <taxon>Agaricomycotina</taxon>
        <taxon>Agaricomycetes</taxon>
        <taxon>Agaricomycetidae</taxon>
        <taxon>Agaricales</taxon>
        <taxon>Marasmiineae</taxon>
        <taxon>Mycenaceae</taxon>
        <taxon>Favolaschia</taxon>
    </lineage>
</organism>
<name>A0AAW0C2Q6_9AGAR</name>
<dbReference type="EMBL" id="JAWWNJ010000023">
    <property type="protein sequence ID" value="KAK7033325.1"/>
    <property type="molecule type" value="Genomic_DNA"/>
</dbReference>
<dbReference type="PROSITE" id="PS00623">
    <property type="entry name" value="GMC_OXRED_1"/>
    <property type="match status" value="1"/>
</dbReference>